<dbReference type="Gene3D" id="3.40.50.2300">
    <property type="match status" value="1"/>
</dbReference>
<keyword evidence="2" id="KW-1133">Transmembrane helix</keyword>
<keyword evidence="3" id="KW-0732">Signal</keyword>
<evidence type="ECO:0000256" key="3">
    <source>
        <dbReference type="SAM" id="SignalP"/>
    </source>
</evidence>
<feature type="chain" id="PRO_5012141443" description="Tyrosine-protein kinase ephrin type A/B receptor-like domain-containing protein" evidence="3">
    <location>
        <begin position="16"/>
        <end position="1604"/>
    </location>
</feature>
<evidence type="ECO:0000256" key="2">
    <source>
        <dbReference type="SAM" id="Phobius"/>
    </source>
</evidence>
<feature type="region of interest" description="Disordered" evidence="1">
    <location>
        <begin position="1032"/>
        <end position="1082"/>
    </location>
</feature>
<feature type="transmembrane region" description="Helical" evidence="2">
    <location>
        <begin position="1466"/>
        <end position="1486"/>
    </location>
</feature>
<keyword evidence="5" id="KW-1185">Reference proteome</keyword>
<feature type="signal peptide" evidence="3">
    <location>
        <begin position="1"/>
        <end position="15"/>
    </location>
</feature>
<accession>A0A1Q9CM31</accession>
<dbReference type="SUPFAM" id="SSF53822">
    <property type="entry name" value="Periplasmic binding protein-like I"/>
    <property type="match status" value="1"/>
</dbReference>
<dbReference type="InterPro" id="IPR028082">
    <property type="entry name" value="Peripla_BP_I"/>
</dbReference>
<evidence type="ECO:0008006" key="6">
    <source>
        <dbReference type="Google" id="ProtNLM"/>
    </source>
</evidence>
<feature type="compositionally biased region" description="Basic residues" evidence="1">
    <location>
        <begin position="1045"/>
        <end position="1054"/>
    </location>
</feature>
<feature type="compositionally biased region" description="Basic and acidic residues" evidence="1">
    <location>
        <begin position="1032"/>
        <end position="1044"/>
    </location>
</feature>
<feature type="transmembrane region" description="Helical" evidence="2">
    <location>
        <begin position="1498"/>
        <end position="1517"/>
    </location>
</feature>
<name>A0A1Q9CM31_SYMMI</name>
<dbReference type="Proteomes" id="UP000186817">
    <property type="component" value="Unassembled WGS sequence"/>
</dbReference>
<keyword evidence="2" id="KW-0812">Transmembrane</keyword>
<protein>
    <recommendedName>
        <fullName evidence="6">Tyrosine-protein kinase ephrin type A/B receptor-like domain-containing protein</fullName>
    </recommendedName>
</protein>
<evidence type="ECO:0000313" key="4">
    <source>
        <dbReference type="EMBL" id="OLP83981.1"/>
    </source>
</evidence>
<gene>
    <name evidence="4" type="ORF">AK812_SmicGene35189</name>
</gene>
<feature type="compositionally biased region" description="Basic and acidic residues" evidence="1">
    <location>
        <begin position="1055"/>
        <end position="1082"/>
    </location>
</feature>
<evidence type="ECO:0000313" key="5">
    <source>
        <dbReference type="Proteomes" id="UP000186817"/>
    </source>
</evidence>
<proteinExistence type="predicted"/>
<feature type="transmembrane region" description="Helical" evidence="2">
    <location>
        <begin position="1395"/>
        <end position="1416"/>
    </location>
</feature>
<reference evidence="4 5" key="1">
    <citation type="submission" date="2016-02" db="EMBL/GenBank/DDBJ databases">
        <title>Genome analysis of coral dinoflagellate symbionts highlights evolutionary adaptations to a symbiotic lifestyle.</title>
        <authorList>
            <person name="Aranda M."/>
            <person name="Li Y."/>
            <person name="Liew Y.J."/>
            <person name="Baumgarten S."/>
            <person name="Simakov O."/>
            <person name="Wilson M."/>
            <person name="Piel J."/>
            <person name="Ashoor H."/>
            <person name="Bougouffa S."/>
            <person name="Bajic V.B."/>
            <person name="Ryu T."/>
            <person name="Ravasi T."/>
            <person name="Bayer T."/>
            <person name="Micklem G."/>
            <person name="Kim H."/>
            <person name="Bhak J."/>
            <person name="Lajeunesse T.C."/>
            <person name="Voolstra C.R."/>
        </authorList>
    </citation>
    <scope>NUCLEOTIDE SEQUENCE [LARGE SCALE GENOMIC DNA]</scope>
    <source>
        <strain evidence="4 5">CCMP2467</strain>
    </source>
</reference>
<evidence type="ECO:0000256" key="1">
    <source>
        <dbReference type="SAM" id="MobiDB-lite"/>
    </source>
</evidence>
<dbReference type="EMBL" id="LSRX01001077">
    <property type="protein sequence ID" value="OLP83981.1"/>
    <property type="molecule type" value="Genomic_DNA"/>
</dbReference>
<comment type="caution">
    <text evidence="4">The sequence shown here is derived from an EMBL/GenBank/DDBJ whole genome shotgun (WGS) entry which is preliminary data.</text>
</comment>
<dbReference type="OrthoDB" id="424065at2759"/>
<keyword evidence="2" id="KW-0472">Membrane</keyword>
<organism evidence="4 5">
    <name type="scientific">Symbiodinium microadriaticum</name>
    <name type="common">Dinoflagellate</name>
    <name type="synonym">Zooxanthella microadriatica</name>
    <dbReference type="NCBI Taxonomy" id="2951"/>
    <lineage>
        <taxon>Eukaryota</taxon>
        <taxon>Sar</taxon>
        <taxon>Alveolata</taxon>
        <taxon>Dinophyceae</taxon>
        <taxon>Suessiales</taxon>
        <taxon>Symbiodiniaceae</taxon>
        <taxon>Symbiodinium</taxon>
    </lineage>
</organism>
<sequence>MAFRWLLVWLPLSSSQPPGPRCLEPSRPACPSVDSPEVLLRNSSGLCPERVWPQNYWGSYWGNYTQLDQPSPCIVPVEVRVGLTMSLSGDLFDPASAAKLLQMLVNMSSSYRDPGKYCISFCVLDDGSSPRRVAQLYRSFAGEAGEVHEVDVLFGPATFGFRSIAAQVAQESQKPLLLWSTTATLGHKVASPAQQLTSTEAIGEVRNLRQIWRDGGLSQDVPSECGDFCEVLQGSPFSVGETCAQLTPPAGRELRPLAKYLSCEGPCDIVTDLDFCTRNVSTLSVQGTWEPAGALRHGGWQAGCLEGVALAHNQTSMRLTLHFDESPVKVRVFMNGTLAPYGELRLEGSSIYIPGEWLHILTDGSELLFEYSGDTDADWSICLVQTCSSFVCNASYVPDPLAVCQGFACDPQADHEVCCIKEPPDQTTFLGQDYLSTTMDMSIPPSYWLHDILRRLYEDDRSELFACVAQNDPRGLFRDLCKAYVASAISDGFKTLPTGPLTLNADNAVADMIAKLQQFKPLPQIVLICADLPVFSSFLYGMITNQGAFNWVVSAFPFDHALRYVVPAYTLFYNVLETAPWPSWQYLTEYAEQPSACATPSTLHQPLRQEKDELLQIGLSVQELHLASAGQILESVVCSNYNNFSFIYLSMVQEMSPGRDGPASFYFPEDDGRLGFLYFLRDGLSQLGQGGGGTRGFATSLGQVYFGNRGNRINLARHDVSSWRHEILPPLQDLSSTYGPPYTIEARKERDRETDRGRWEYKCSLELSNCPAMPGEGTGVLPCPNAQQASKQEREIRRRVDLELYTPGELFRFAPVVLEHHIRWDGAYNLIVELQAIFHDYLGEPDGEFEQPRTRALVPQTARWGEDLLQGYDSSRHGQQPGQCKDMRKEVEATATRAMSEQSGETGQTANKSRTLTDYVRFETKEGVALLYEPHPLDKWIGKDYRWDNNKQLYMDSATGGTLTAEESEDYQRYLQRHNERRQTGGQADELIKLAAKINPRTLVELRFYIAKFPWEVCRLLAEGKKVYKSMGEQRELHKEPKPAKDKKHKKQKKETKEGKKAKKKDDKKQTKTENDDTAVEKDVAQAIIPPVGTPAEDPDHEVDWGGSDTDTAQPAKTTFSHDMGGSRAVDDNTVLPDTLLEEATFTEPQSATGGKPVPLGPHWNKVAPGTAGARSRAGETVSASDSWLYNQARFSISQPSSISEPVLHAQLWPMGRKVLGTFPCPVGCRATNVYTCVACRPGFYRPDGETGCVPCTQLATDVFQDSWAGAMCFKCPTGAFCDASRPAEAPIALPGYFRVENQTYTAKFGKWSVESACSFNQGLADAHATEMSSWAEAKKNHRWLFQRCLPASSCLGNNQCFELNRGVGCEMCVEGYIKYESYFLYTSCRKCPPFWWLILECCVPGVFQFFAVLVLVRAGHSTAVNRLSLAAPLLVALLQGLQMHANLSKIMNNVGAAREDLGRLIYAVTWTELLIAPCLAPWMLCHLPVHGEADVGLYVFLVVASSFVPSAAYFLLQLFNTCRGRASRHTLVRTLIASNYVALPTALRATLEVTRCSRDANLQRTLDIDRSILCSDDPFEGTTTAASKALLRSAADVVATVFK</sequence>